<evidence type="ECO:0000313" key="2">
    <source>
        <dbReference type="EMBL" id="GBN70215.1"/>
    </source>
</evidence>
<dbReference type="CDD" id="cd01650">
    <property type="entry name" value="RT_nLTR_like"/>
    <property type="match status" value="1"/>
</dbReference>
<evidence type="ECO:0000259" key="1">
    <source>
        <dbReference type="PROSITE" id="PS50878"/>
    </source>
</evidence>
<dbReference type="Pfam" id="PF00078">
    <property type="entry name" value="RVT_1"/>
    <property type="match status" value="1"/>
</dbReference>
<keyword evidence="3" id="KW-1185">Reference proteome</keyword>
<proteinExistence type="predicted"/>
<feature type="domain" description="Reverse transcriptase" evidence="1">
    <location>
        <begin position="199"/>
        <end position="478"/>
    </location>
</feature>
<dbReference type="GO" id="GO:0071897">
    <property type="term" value="P:DNA biosynthetic process"/>
    <property type="evidence" value="ECO:0007669"/>
    <property type="project" value="UniProtKB-ARBA"/>
</dbReference>
<gene>
    <name evidence="2" type="primary">PO11_237</name>
    <name evidence="2" type="ORF">AVEN_271440_1</name>
</gene>
<dbReference type="InterPro" id="IPR043502">
    <property type="entry name" value="DNA/RNA_pol_sf"/>
</dbReference>
<reference evidence="2 3" key="1">
    <citation type="journal article" date="2019" name="Sci. Rep.">
        <title>Orb-weaving spider Araneus ventricosus genome elucidates the spidroin gene catalogue.</title>
        <authorList>
            <person name="Kono N."/>
            <person name="Nakamura H."/>
            <person name="Ohtoshi R."/>
            <person name="Moran D.A.P."/>
            <person name="Shinohara A."/>
            <person name="Yoshida Y."/>
            <person name="Fujiwara M."/>
            <person name="Mori M."/>
            <person name="Tomita M."/>
            <person name="Arakawa K."/>
        </authorList>
    </citation>
    <scope>NUCLEOTIDE SEQUENCE [LARGE SCALE GENOMIC DNA]</scope>
</reference>
<dbReference type="OrthoDB" id="6471472at2759"/>
<protein>
    <submittedName>
        <fullName evidence="2">Retrovirus-related Pol polyprotein from type-1 retrotransposable element R1</fullName>
    </submittedName>
</protein>
<dbReference type="EMBL" id="BGPR01015680">
    <property type="protein sequence ID" value="GBN70215.1"/>
    <property type="molecule type" value="Genomic_DNA"/>
</dbReference>
<sequence>MAQKGAFKTLKKKPKKFAKKFSFWNEDLRISRNKVNKLFKTYRNHRARNSDIDAIQSSGNAYRRERAIFKKLLISAKRKAWEEFCINYNDKYGFLFKLVFNKESGGNSIGVNPGNDPNNSISNKISHIMDFFFPGKSFNDNFTFNPTIGKISSLSIEDLELVLNKLKSGKAPGLDKIDYRMWRAVYNCDKNFMLNLFNCCFRLNYFPRCFRNAGIFFLLKNGRDPSLCNSYRPVCLLPTLGKIVERLFLLKLNGWLDRHNILHNNQYGFREGRSCDLTIQTLVETMKNKMDLEHFALVSLDIKAAFDNMNWSVLFNIFNDIELPDFLKNFIFYYLNDRSISYINDVCECTKFCFKGCPQGSVIAPILWNIYINQILTKNNDTFYTQAFADDLALIVSGRRARDLEFNTNVALAQIAQNLCDLKLTLSVEKCQALVIRSISSQKFSQRNSTVLNRKPTFKINNYSIKVTDSLKILGIVLDNTFTWPAHILTLYDKTIFLTSNFNRVIKSDWSLNKNLLKL</sequence>
<dbReference type="AlphaFoldDB" id="A0A4Y2R4K0"/>
<dbReference type="SUPFAM" id="SSF56672">
    <property type="entry name" value="DNA/RNA polymerases"/>
    <property type="match status" value="1"/>
</dbReference>
<comment type="caution">
    <text evidence="2">The sequence shown here is derived from an EMBL/GenBank/DDBJ whole genome shotgun (WGS) entry which is preliminary data.</text>
</comment>
<accession>A0A4Y2R4K0</accession>
<dbReference type="PROSITE" id="PS50878">
    <property type="entry name" value="RT_POL"/>
    <property type="match status" value="1"/>
</dbReference>
<dbReference type="PANTHER" id="PTHR19446">
    <property type="entry name" value="REVERSE TRANSCRIPTASES"/>
    <property type="match status" value="1"/>
</dbReference>
<dbReference type="Proteomes" id="UP000499080">
    <property type="component" value="Unassembled WGS sequence"/>
</dbReference>
<name>A0A4Y2R4K0_ARAVE</name>
<organism evidence="2 3">
    <name type="scientific">Araneus ventricosus</name>
    <name type="common">Orbweaver spider</name>
    <name type="synonym">Epeira ventricosa</name>
    <dbReference type="NCBI Taxonomy" id="182803"/>
    <lineage>
        <taxon>Eukaryota</taxon>
        <taxon>Metazoa</taxon>
        <taxon>Ecdysozoa</taxon>
        <taxon>Arthropoda</taxon>
        <taxon>Chelicerata</taxon>
        <taxon>Arachnida</taxon>
        <taxon>Araneae</taxon>
        <taxon>Araneomorphae</taxon>
        <taxon>Entelegynae</taxon>
        <taxon>Araneoidea</taxon>
        <taxon>Araneidae</taxon>
        <taxon>Araneus</taxon>
    </lineage>
</organism>
<dbReference type="InterPro" id="IPR000477">
    <property type="entry name" value="RT_dom"/>
</dbReference>
<evidence type="ECO:0000313" key="3">
    <source>
        <dbReference type="Proteomes" id="UP000499080"/>
    </source>
</evidence>